<proteinExistence type="predicted"/>
<dbReference type="Gene3D" id="3.75.10.10">
    <property type="entry name" value="L-arginine/glycine Amidinotransferase, Chain A"/>
    <property type="match status" value="1"/>
</dbReference>
<dbReference type="GO" id="GO:0016740">
    <property type="term" value="F:transferase activity"/>
    <property type="evidence" value="ECO:0007669"/>
    <property type="project" value="UniProtKB-KW"/>
</dbReference>
<dbReference type="Pfam" id="PF19420">
    <property type="entry name" value="DDAH_eukar"/>
    <property type="match status" value="1"/>
</dbReference>
<feature type="compositionally biased region" description="Low complexity" evidence="1">
    <location>
        <begin position="297"/>
        <end position="306"/>
    </location>
</feature>
<keyword evidence="2" id="KW-0808">Transferase</keyword>
<organism evidence="2 3">
    <name type="scientific">Cupriavidus gilardii</name>
    <dbReference type="NCBI Taxonomy" id="82541"/>
    <lineage>
        <taxon>Bacteria</taxon>
        <taxon>Pseudomonadati</taxon>
        <taxon>Pseudomonadota</taxon>
        <taxon>Betaproteobacteria</taxon>
        <taxon>Burkholderiales</taxon>
        <taxon>Burkholderiaceae</taxon>
        <taxon>Cupriavidus</taxon>
    </lineage>
</organism>
<evidence type="ECO:0000313" key="3">
    <source>
        <dbReference type="Proteomes" id="UP000542973"/>
    </source>
</evidence>
<dbReference type="RefSeq" id="WP_053822297.1">
    <property type="nucleotide sequence ID" value="NZ_BAAAEB010000038.1"/>
</dbReference>
<comment type="caution">
    <text evidence="2">The sequence shown here is derived from an EMBL/GenBank/DDBJ whole genome shotgun (WGS) entry which is preliminary data.</text>
</comment>
<protein>
    <submittedName>
        <fullName evidence="2">Amidinotransferase</fullName>
    </submittedName>
</protein>
<gene>
    <name evidence="2" type="ORF">HLB16_19355</name>
</gene>
<dbReference type="AlphaFoldDB" id="A0A849BHE2"/>
<evidence type="ECO:0000256" key="1">
    <source>
        <dbReference type="SAM" id="MobiDB-lite"/>
    </source>
</evidence>
<feature type="region of interest" description="Disordered" evidence="1">
    <location>
        <begin position="285"/>
        <end position="306"/>
    </location>
</feature>
<name>A0A849BHE2_9BURK</name>
<evidence type="ECO:0000313" key="2">
    <source>
        <dbReference type="EMBL" id="NNH13025.1"/>
    </source>
</evidence>
<accession>A0A849BHE2</accession>
<dbReference type="SUPFAM" id="SSF55909">
    <property type="entry name" value="Pentein"/>
    <property type="match status" value="1"/>
</dbReference>
<dbReference type="EMBL" id="JABEMD010000038">
    <property type="protein sequence ID" value="NNH13025.1"/>
    <property type="molecule type" value="Genomic_DNA"/>
</dbReference>
<sequence length="306" mass="33198">MITEPTILLVEPTHYDVSYSINPWMDPLRWAADPHGMHRGALRAFAELRDALQAAGFGLEIVAGEPGLPDMVFPANAAVVLDGRALLARFRYPQRQGEEAPFARIFAELRERGLLDDVATLANGCYQEGAGDCIWDAVRGHFWAGFGPRSARCAADAVGAYFGREVVALELATAQSYHLDVCFCPLAGGEILYYPPAFTEAALRELHARVPPSQRIEASADDLRHFSVNAVNLHDRIVMARTTPRLRDALGKRGYRVHEVDLAPFMLSGGGAYCMTLRLDRSTSMRQGSGMAGDEAAGGQPAVAAA</sequence>
<reference evidence="2 3" key="1">
    <citation type="submission" date="2020-05" db="EMBL/GenBank/DDBJ databases">
        <title>MicrobeNet Type strains.</title>
        <authorList>
            <person name="Nicholson A.C."/>
        </authorList>
    </citation>
    <scope>NUCLEOTIDE SEQUENCE [LARGE SCALE GENOMIC DNA]</scope>
    <source>
        <strain evidence="2 3">ATCC 700815</strain>
    </source>
</reference>
<dbReference type="Proteomes" id="UP000542973">
    <property type="component" value="Unassembled WGS sequence"/>
</dbReference>